<dbReference type="SUPFAM" id="SSF88713">
    <property type="entry name" value="Glycoside hydrolase/deacetylase"/>
    <property type="match status" value="1"/>
</dbReference>
<name>A0ABV3ZJG0_9BACT</name>
<reference evidence="3 4" key="1">
    <citation type="submission" date="2023-07" db="EMBL/GenBank/DDBJ databases">
        <authorList>
            <person name="Lian W.-H."/>
        </authorList>
    </citation>
    <scope>NUCLEOTIDE SEQUENCE [LARGE SCALE GENOMIC DNA]</scope>
    <source>
        <strain evidence="3 4">SYSU DXS3180</strain>
    </source>
</reference>
<feature type="domain" description="NodB homology" evidence="2">
    <location>
        <begin position="29"/>
        <end position="149"/>
    </location>
</feature>
<dbReference type="EMBL" id="JAULBC010000006">
    <property type="protein sequence ID" value="MEX6689279.1"/>
    <property type="molecule type" value="Genomic_DNA"/>
</dbReference>
<evidence type="ECO:0000259" key="2">
    <source>
        <dbReference type="Pfam" id="PF01522"/>
    </source>
</evidence>
<proteinExistence type="predicted"/>
<dbReference type="Pfam" id="PF01522">
    <property type="entry name" value="Polysacc_deac_1"/>
    <property type="match status" value="1"/>
</dbReference>
<comment type="caution">
    <text evidence="3">The sequence shown here is derived from an EMBL/GenBank/DDBJ whole genome shotgun (WGS) entry which is preliminary data.</text>
</comment>
<evidence type="ECO:0000313" key="3">
    <source>
        <dbReference type="EMBL" id="MEX6689279.1"/>
    </source>
</evidence>
<keyword evidence="4" id="KW-1185">Reference proteome</keyword>
<dbReference type="EC" id="3.-.-.-" evidence="3"/>
<dbReference type="InterPro" id="IPR002509">
    <property type="entry name" value="NODB_dom"/>
</dbReference>
<evidence type="ECO:0000313" key="4">
    <source>
        <dbReference type="Proteomes" id="UP001560573"/>
    </source>
</evidence>
<evidence type="ECO:0000256" key="1">
    <source>
        <dbReference type="ARBA" id="ARBA00022729"/>
    </source>
</evidence>
<dbReference type="GO" id="GO:0016787">
    <property type="term" value="F:hydrolase activity"/>
    <property type="evidence" value="ECO:0007669"/>
    <property type="project" value="UniProtKB-KW"/>
</dbReference>
<protein>
    <submittedName>
        <fullName evidence="3">Polysaccharide deacetylase family protein</fullName>
        <ecNumber evidence="3">3.-.-.-</ecNumber>
    </submittedName>
</protein>
<dbReference type="Gene3D" id="3.20.20.370">
    <property type="entry name" value="Glycoside hydrolase/deacetylase"/>
    <property type="match status" value="1"/>
</dbReference>
<accession>A0ABV3ZJG0</accession>
<gene>
    <name evidence="3" type="ORF">QTN47_17350</name>
</gene>
<organism evidence="3 4">
    <name type="scientific">Danxiaibacter flavus</name>
    <dbReference type="NCBI Taxonomy" id="3049108"/>
    <lineage>
        <taxon>Bacteria</taxon>
        <taxon>Pseudomonadati</taxon>
        <taxon>Bacteroidota</taxon>
        <taxon>Chitinophagia</taxon>
        <taxon>Chitinophagales</taxon>
        <taxon>Chitinophagaceae</taxon>
        <taxon>Danxiaibacter</taxon>
    </lineage>
</organism>
<keyword evidence="3" id="KW-0378">Hydrolase</keyword>
<dbReference type="InterPro" id="IPR051398">
    <property type="entry name" value="Polysacch_Deacetylase"/>
</dbReference>
<dbReference type="RefSeq" id="WP_369330687.1">
    <property type="nucleotide sequence ID" value="NZ_JAULBC010000006.1"/>
</dbReference>
<dbReference type="PANTHER" id="PTHR34216:SF11">
    <property type="entry name" value="CHITOOLIGOSACCHARIDE DEACETYLASE"/>
    <property type="match status" value="1"/>
</dbReference>
<keyword evidence="1" id="KW-0732">Signal</keyword>
<sequence length="266" mass="29566">MTTKIITLIVLVCAYSFVYAQKGNVWNLKKCAVVLTYDDALNEDIDNVAPALDSLGLKGTFYLSNYTGTLDTRMDAWKKIGANGHELGNHTYYHPCLGNLPGRGFVTAEKDLSRYAIQRIDEEIHMMNTLLKAFDGKDKRSFAYPCGDVKIGDSAYLDPLRKEFTGARGTQPEMPQIQHVDLYNIGCYGINGQTGAELIALVKKAVDAGSLLVFLFHGVGGGHSLNVSLEAHSQLLHFLKQHEKEIWIAPMTEVASYIRQYQSQTK</sequence>
<dbReference type="CDD" id="cd10967">
    <property type="entry name" value="CE4_GLA_like_6s"/>
    <property type="match status" value="1"/>
</dbReference>
<dbReference type="PANTHER" id="PTHR34216">
    <property type="match status" value="1"/>
</dbReference>
<dbReference type="Proteomes" id="UP001560573">
    <property type="component" value="Unassembled WGS sequence"/>
</dbReference>
<dbReference type="InterPro" id="IPR011330">
    <property type="entry name" value="Glyco_hydro/deAcase_b/a-brl"/>
</dbReference>